<proteinExistence type="predicted"/>
<organism evidence="2 3">
    <name type="scientific">Cronobacter phage vB_CsaM_GAP31</name>
    <dbReference type="NCBI Taxonomy" id="1141135"/>
    <lineage>
        <taxon>Viruses</taxon>
        <taxon>Duplodnaviria</taxon>
        <taxon>Heunggongvirae</taxon>
        <taxon>Uroviricota</taxon>
        <taxon>Caudoviricetes</taxon>
        <taxon>Vequintavirinae</taxon>
        <taxon>Seunavirus</taxon>
        <taxon>Seunavirus GAP31</taxon>
    </lineage>
</organism>
<evidence type="ECO:0000256" key="1">
    <source>
        <dbReference type="SAM" id="Phobius"/>
    </source>
</evidence>
<dbReference type="RefSeq" id="YP_006986954.1">
    <property type="nucleotide sequence ID" value="NC_019400.1"/>
</dbReference>
<dbReference type="Proteomes" id="UP000000458">
    <property type="component" value="Segment"/>
</dbReference>
<gene>
    <name evidence="2" type="ORF">GAP31_117</name>
</gene>
<evidence type="ECO:0000313" key="2">
    <source>
        <dbReference type="EMBL" id="AFC21299.1"/>
    </source>
</evidence>
<protein>
    <recommendedName>
        <fullName evidence="4">Transmembrane protein</fullName>
    </recommendedName>
</protein>
<feature type="transmembrane region" description="Helical" evidence="1">
    <location>
        <begin position="38"/>
        <end position="58"/>
    </location>
</feature>
<keyword evidence="3" id="KW-1185">Reference proteome</keyword>
<evidence type="ECO:0008006" key="4">
    <source>
        <dbReference type="Google" id="ProtNLM"/>
    </source>
</evidence>
<dbReference type="GeneID" id="13993732"/>
<keyword evidence="1" id="KW-0472">Membrane</keyword>
<accession>K4FAW4</accession>
<feature type="transmembrane region" description="Helical" evidence="1">
    <location>
        <begin position="7"/>
        <end position="26"/>
    </location>
</feature>
<dbReference type="KEGG" id="vg:13993732"/>
<keyword evidence="1" id="KW-0812">Transmembrane</keyword>
<evidence type="ECO:0000313" key="3">
    <source>
        <dbReference type="Proteomes" id="UP000000458"/>
    </source>
</evidence>
<dbReference type="EMBL" id="JN882284">
    <property type="protein sequence ID" value="AFC21299.1"/>
    <property type="molecule type" value="Genomic_DNA"/>
</dbReference>
<name>K4FAW4_9CAUD</name>
<sequence length="75" mass="8321">MGMVILCAYVLVGVLVGGAVLVWQYFYSSSGEIRGDDLFVALLFTAVWPVALFCFIVIKIGKLFSHSHVIARRKK</sequence>
<keyword evidence="1" id="KW-1133">Transmembrane helix</keyword>
<reference evidence="2 3" key="1">
    <citation type="journal article" date="2012" name="J. Virol.">
        <title>Genome Sequence of Cronobacter sakazakii Myovirus vB_CsaM_GAP31.</title>
        <authorList>
            <person name="Abbasifar R."/>
            <person name="Kropinski A.M."/>
            <person name="Sabour P.M."/>
            <person name="Ackermann H.W."/>
            <person name="Alanis Villa A."/>
            <person name="Abbasifar A."/>
            <person name="Griffiths M.W."/>
        </authorList>
    </citation>
    <scope>NUCLEOTIDE SEQUENCE [LARGE SCALE GENOMIC DNA]</scope>
</reference>